<feature type="domain" description="Cysteine-rich DPF motif" evidence="3">
    <location>
        <begin position="5"/>
        <end position="96"/>
    </location>
</feature>
<dbReference type="Proteomes" id="UP000735302">
    <property type="component" value="Unassembled WGS sequence"/>
</dbReference>
<name>A0AAV4ADG4_9GAST</name>
<protein>
    <recommendedName>
        <fullName evidence="2">Cysteine-rich DPF motif domain-containing protein 1</fullName>
    </recommendedName>
</protein>
<dbReference type="EMBL" id="BLXT01003772">
    <property type="protein sequence ID" value="GFO06411.1"/>
    <property type="molecule type" value="Genomic_DNA"/>
</dbReference>
<reference evidence="4 5" key="1">
    <citation type="journal article" date="2021" name="Elife">
        <title>Chloroplast acquisition without the gene transfer in kleptoplastic sea slugs, Plakobranchus ocellatus.</title>
        <authorList>
            <person name="Maeda T."/>
            <person name="Takahashi S."/>
            <person name="Yoshida T."/>
            <person name="Shimamura S."/>
            <person name="Takaki Y."/>
            <person name="Nagai Y."/>
            <person name="Toyoda A."/>
            <person name="Suzuki Y."/>
            <person name="Arimoto A."/>
            <person name="Ishii H."/>
            <person name="Satoh N."/>
            <person name="Nishiyama T."/>
            <person name="Hasebe M."/>
            <person name="Maruyama T."/>
            <person name="Minagawa J."/>
            <person name="Obokata J."/>
            <person name="Shigenobu S."/>
        </authorList>
    </citation>
    <scope>NUCLEOTIDE SEQUENCE [LARGE SCALE GENOMIC DNA]</scope>
</reference>
<proteinExistence type="inferred from homology"/>
<evidence type="ECO:0000256" key="1">
    <source>
        <dbReference type="ARBA" id="ARBA00007917"/>
    </source>
</evidence>
<dbReference type="PANTHER" id="PTHR31849">
    <property type="entry name" value="CYSTEINE-RICH PDF MOTIF DOMAIN-CONTAINING PROTEIN 1"/>
    <property type="match status" value="1"/>
</dbReference>
<dbReference type="Pfam" id="PF10170">
    <property type="entry name" value="C6_DPF"/>
    <property type="match status" value="1"/>
</dbReference>
<evidence type="ECO:0000259" key="3">
    <source>
        <dbReference type="Pfam" id="PF10170"/>
    </source>
</evidence>
<gene>
    <name evidence="4" type="ORF">PoB_003291600</name>
</gene>
<comment type="caution">
    <text evidence="4">The sequence shown here is derived from an EMBL/GenBank/DDBJ whole genome shotgun (WGS) entry which is preliminary data.</text>
</comment>
<sequence>MEKRFICGRCDFTAGYHYKGRQPPFANSIMLLEDCYIMKDPFSTFGGFITIGGNCSLCFKDVCVSADCSLFYTQRFCLKCAYLNLKEFPKTLQQEILSRTNWDDKS</sequence>
<dbReference type="InterPro" id="IPR018785">
    <property type="entry name" value="CDPF1_dom"/>
</dbReference>
<comment type="similarity">
    <text evidence="1">Belongs to the CDPF1 family.</text>
</comment>
<dbReference type="InterPro" id="IPR042426">
    <property type="entry name" value="CDPF1"/>
</dbReference>
<organism evidence="4 5">
    <name type="scientific">Plakobranchus ocellatus</name>
    <dbReference type="NCBI Taxonomy" id="259542"/>
    <lineage>
        <taxon>Eukaryota</taxon>
        <taxon>Metazoa</taxon>
        <taxon>Spiralia</taxon>
        <taxon>Lophotrochozoa</taxon>
        <taxon>Mollusca</taxon>
        <taxon>Gastropoda</taxon>
        <taxon>Heterobranchia</taxon>
        <taxon>Euthyneura</taxon>
        <taxon>Panpulmonata</taxon>
        <taxon>Sacoglossa</taxon>
        <taxon>Placobranchoidea</taxon>
        <taxon>Plakobranchidae</taxon>
        <taxon>Plakobranchus</taxon>
    </lineage>
</organism>
<dbReference type="AlphaFoldDB" id="A0AAV4ADG4"/>
<keyword evidence="5" id="KW-1185">Reference proteome</keyword>
<evidence type="ECO:0000313" key="5">
    <source>
        <dbReference type="Proteomes" id="UP000735302"/>
    </source>
</evidence>
<accession>A0AAV4ADG4</accession>
<evidence type="ECO:0000256" key="2">
    <source>
        <dbReference type="ARBA" id="ARBA00014801"/>
    </source>
</evidence>
<dbReference type="PANTHER" id="PTHR31849:SF1">
    <property type="entry name" value="CYSTEINE-RICH DPF MOTIF DOMAIN-CONTAINING PROTEIN 1"/>
    <property type="match status" value="1"/>
</dbReference>
<evidence type="ECO:0000313" key="4">
    <source>
        <dbReference type="EMBL" id="GFO06411.1"/>
    </source>
</evidence>
<dbReference type="PRINTS" id="PR01995">
    <property type="entry name" value="UPF0595"/>
</dbReference>